<dbReference type="PANTHER" id="PTHR24304">
    <property type="entry name" value="CYTOCHROME P450 FAMILY 7"/>
    <property type="match status" value="1"/>
</dbReference>
<dbReference type="OrthoDB" id="6692864at2759"/>
<keyword evidence="3 5" id="KW-0479">Metal-binding</keyword>
<dbReference type="InterPro" id="IPR002403">
    <property type="entry name" value="Cyt_P450_E_grp-IV"/>
</dbReference>
<name>A0A0D2UIB4_CAPO3</name>
<dbReference type="PANTHER" id="PTHR24304:SF2">
    <property type="entry name" value="24-HYDROXYCHOLESTEROL 7-ALPHA-HYDROXYLASE"/>
    <property type="match status" value="1"/>
</dbReference>
<keyword evidence="2 5" id="KW-0349">Heme</keyword>
<dbReference type="GO" id="GO:0016705">
    <property type="term" value="F:oxidoreductase activity, acting on paired donors, with incorporation or reduction of molecular oxygen"/>
    <property type="evidence" value="ECO:0007669"/>
    <property type="project" value="InterPro"/>
</dbReference>
<evidence type="ECO:0000313" key="7">
    <source>
        <dbReference type="Proteomes" id="UP000008743"/>
    </source>
</evidence>
<comment type="cofactor">
    <cofactor evidence="5">
        <name>heme</name>
        <dbReference type="ChEBI" id="CHEBI:30413"/>
    </cofactor>
</comment>
<evidence type="ECO:0000256" key="1">
    <source>
        <dbReference type="ARBA" id="ARBA00010617"/>
    </source>
</evidence>
<gene>
    <name evidence="6" type="ORF">CAOG_005441</name>
</gene>
<dbReference type="Proteomes" id="UP000008743">
    <property type="component" value="Unassembled WGS sequence"/>
</dbReference>
<dbReference type="SUPFAM" id="SSF48264">
    <property type="entry name" value="Cytochrome P450"/>
    <property type="match status" value="1"/>
</dbReference>
<dbReference type="InterPro" id="IPR050529">
    <property type="entry name" value="CYP450_sterol_14alpha_dmase"/>
</dbReference>
<feature type="binding site" description="axial binding residue" evidence="5">
    <location>
        <position position="573"/>
    </location>
    <ligand>
        <name>heme</name>
        <dbReference type="ChEBI" id="CHEBI:30413"/>
    </ligand>
    <ligandPart>
        <name>Fe</name>
        <dbReference type="ChEBI" id="CHEBI:18248"/>
    </ligandPart>
</feature>
<dbReference type="Gene3D" id="1.10.630.10">
    <property type="entry name" value="Cytochrome P450"/>
    <property type="match status" value="1"/>
</dbReference>
<evidence type="ECO:0000256" key="3">
    <source>
        <dbReference type="ARBA" id="ARBA00022723"/>
    </source>
</evidence>
<dbReference type="RefSeq" id="XP_004346114.2">
    <property type="nucleotide sequence ID" value="XM_004346064.2"/>
</dbReference>
<evidence type="ECO:0000256" key="4">
    <source>
        <dbReference type="ARBA" id="ARBA00023004"/>
    </source>
</evidence>
<dbReference type="GO" id="GO:0008395">
    <property type="term" value="F:steroid hydroxylase activity"/>
    <property type="evidence" value="ECO:0007669"/>
    <property type="project" value="TreeGrafter"/>
</dbReference>
<dbReference type="EMBL" id="KE346368">
    <property type="protein sequence ID" value="KJE94881.1"/>
    <property type="molecule type" value="Genomic_DNA"/>
</dbReference>
<protein>
    <recommendedName>
        <fullName evidence="8">Cytochrome P450</fullName>
    </recommendedName>
</protein>
<dbReference type="InParanoid" id="A0A0D2UIB4"/>
<dbReference type="AlphaFoldDB" id="A0A0D2UIB4"/>
<dbReference type="PRINTS" id="PR00465">
    <property type="entry name" value="EP450IV"/>
</dbReference>
<keyword evidence="4 5" id="KW-0408">Iron</keyword>
<evidence type="ECO:0000256" key="5">
    <source>
        <dbReference type="PIRSR" id="PIRSR602403-1"/>
    </source>
</evidence>
<dbReference type="InterPro" id="IPR001128">
    <property type="entry name" value="Cyt_P450"/>
</dbReference>
<dbReference type="GO" id="GO:0020037">
    <property type="term" value="F:heme binding"/>
    <property type="evidence" value="ECO:0007669"/>
    <property type="project" value="InterPro"/>
</dbReference>
<dbReference type="InterPro" id="IPR036396">
    <property type="entry name" value="Cyt_P450_sf"/>
</dbReference>
<dbReference type="GO" id="GO:0005506">
    <property type="term" value="F:iron ion binding"/>
    <property type="evidence" value="ECO:0007669"/>
    <property type="project" value="InterPro"/>
</dbReference>
<proteinExistence type="inferred from homology"/>
<evidence type="ECO:0000313" key="6">
    <source>
        <dbReference type="EMBL" id="KJE94881.1"/>
    </source>
</evidence>
<dbReference type="STRING" id="595528.A0A0D2UIB4"/>
<dbReference type="PhylomeDB" id="A0A0D2UIB4"/>
<evidence type="ECO:0000256" key="2">
    <source>
        <dbReference type="ARBA" id="ARBA00022617"/>
    </source>
</evidence>
<accession>A0A0D2UIB4</accession>
<evidence type="ECO:0008006" key="8">
    <source>
        <dbReference type="Google" id="ProtNLM"/>
    </source>
</evidence>
<comment type="similarity">
    <text evidence="1">Belongs to the cytochrome P450 family.</text>
</comment>
<dbReference type="Pfam" id="PF00067">
    <property type="entry name" value="p450"/>
    <property type="match status" value="1"/>
</dbReference>
<reference evidence="7" key="1">
    <citation type="submission" date="2011-02" db="EMBL/GenBank/DDBJ databases">
        <title>The Genome Sequence of Capsaspora owczarzaki ATCC 30864.</title>
        <authorList>
            <person name="Russ C."/>
            <person name="Cuomo C."/>
            <person name="Burger G."/>
            <person name="Gray M.W."/>
            <person name="Holland P.W.H."/>
            <person name="King N."/>
            <person name="Lang F.B.F."/>
            <person name="Roger A.J."/>
            <person name="Ruiz-Trillo I."/>
            <person name="Young S.K."/>
            <person name="Zeng Q."/>
            <person name="Gargeya S."/>
            <person name="Alvarado L."/>
            <person name="Berlin A."/>
            <person name="Chapman S.B."/>
            <person name="Chen Z."/>
            <person name="Freedman E."/>
            <person name="Gellesch M."/>
            <person name="Goldberg J."/>
            <person name="Griggs A."/>
            <person name="Gujja S."/>
            <person name="Heilman E."/>
            <person name="Heiman D."/>
            <person name="Howarth C."/>
            <person name="Mehta T."/>
            <person name="Neiman D."/>
            <person name="Pearson M."/>
            <person name="Roberts A."/>
            <person name="Saif S."/>
            <person name="Shea T."/>
            <person name="Shenoy N."/>
            <person name="Sisk P."/>
            <person name="Stolte C."/>
            <person name="Sykes S."/>
            <person name="White J."/>
            <person name="Yandava C."/>
            <person name="Haas B."/>
            <person name="Nusbaum C."/>
            <person name="Birren B."/>
        </authorList>
    </citation>
    <scope>NUCLEOTIDE SEQUENCE</scope>
    <source>
        <strain evidence="7">ATCC 30864</strain>
    </source>
</reference>
<dbReference type="GO" id="GO:0042632">
    <property type="term" value="P:cholesterol homeostasis"/>
    <property type="evidence" value="ECO:0007669"/>
    <property type="project" value="TreeGrafter"/>
</dbReference>
<dbReference type="eggNOG" id="KOG0684">
    <property type="taxonomic scope" value="Eukaryota"/>
</dbReference>
<organism evidence="6 7">
    <name type="scientific">Capsaspora owczarzaki (strain ATCC 30864)</name>
    <dbReference type="NCBI Taxonomy" id="595528"/>
    <lineage>
        <taxon>Eukaryota</taxon>
        <taxon>Filasterea</taxon>
        <taxon>Capsaspora</taxon>
    </lineage>
</organism>
<keyword evidence="7" id="KW-1185">Reference proteome</keyword>
<sequence>MDWQWKVRLIAAASLASIAVLIARRHRQRRRAQREANARAVLSHMAAVEQQRLADDNVDQPPQRVADHQATQELRSAFAATAALAESAGQLDGAEKSIADRIVAAASAAGGQVADGASAIPNNSNSNSSPTLPSSAWSLLRVDLVAPDPAIGRPVAVTGNWAMLGCAAAFGKAPLYFLQECQQRLGDVFTLNLAGRRMTMIADPKYFEDGFFNAEPAISFKHAIQNFVVNIAGIDPQRVLDTHRASHDLMKGKLAPNMLGPFVPTLSANFASEIEYFRNRVFQFLDTKKSADGSPAVAPFHARMISSPDSSGSPTTTVEVDLLFFVRHVMFRAAVPCLFGREAADGEKLATLFTNFYIFDKDFEYGTQLPGVLLPAFAKARKWIMENIFRPTVARVRQRDPENPDPKAVNQALFHSLSHLFHASDAPGYGMLLLWASQANSIPGSFWVLVFLLSHRQLYDQARAEVLAATKGAASITSEMVAQMPFLRRCILETIRLRAPGMITRRTTEEVRIGEYTIPAGDFLVLSPFWAHRRGANFQSPHEFFPDRWLAADVDKNKLLDGFIGFGGGRYQCPGRWFALTEMALFLAHMLQSTRLELASPAPEPSPLHLVGVQEPRTQCLVNVQFA</sequence>